<dbReference type="EMBL" id="AP014940">
    <property type="protein sequence ID" value="BAV98313.1"/>
    <property type="molecule type" value="Genomic_DNA"/>
</dbReference>
<evidence type="ECO:0000313" key="3">
    <source>
        <dbReference type="Proteomes" id="UP000218824"/>
    </source>
</evidence>
<keyword evidence="1" id="KW-0812">Transmembrane</keyword>
<protein>
    <submittedName>
        <fullName evidence="2">Uncharacterized protein</fullName>
    </submittedName>
</protein>
<reference evidence="2 3" key="1">
    <citation type="journal article" date="2017" name="DNA Res.">
        <title>Complete genome sequence and expression profile of the commercial lytic enzyme producer Lysobacter enzymogenes M497-1.</title>
        <authorList>
            <person name="Takami H."/>
            <person name="Toyoda A."/>
            <person name="Uchiyama I."/>
            <person name="Itoh T."/>
            <person name="Takaki Y."/>
            <person name="Arai W."/>
            <person name="Nishi S."/>
            <person name="Kawai M."/>
            <person name="Shinya K."/>
            <person name="Ikeda H."/>
        </authorList>
    </citation>
    <scope>NUCLEOTIDE SEQUENCE [LARGE SCALE GENOMIC DNA]</scope>
    <source>
        <strain evidence="2 3">M497-1</strain>
    </source>
</reference>
<keyword evidence="1" id="KW-0472">Membrane</keyword>
<evidence type="ECO:0000256" key="1">
    <source>
        <dbReference type="SAM" id="Phobius"/>
    </source>
</evidence>
<keyword evidence="1" id="KW-1133">Transmembrane helix</keyword>
<organism evidence="2 3">
    <name type="scientific">Lysobacter enzymogenes</name>
    <dbReference type="NCBI Taxonomy" id="69"/>
    <lineage>
        <taxon>Bacteria</taxon>
        <taxon>Pseudomonadati</taxon>
        <taxon>Pseudomonadota</taxon>
        <taxon>Gammaproteobacteria</taxon>
        <taxon>Lysobacterales</taxon>
        <taxon>Lysobacteraceae</taxon>
        <taxon>Lysobacter</taxon>
    </lineage>
</organism>
<evidence type="ECO:0000313" key="2">
    <source>
        <dbReference type="EMBL" id="BAV98313.1"/>
    </source>
</evidence>
<name>A0AAU9AP15_LYSEN</name>
<dbReference type="GeneID" id="83064664"/>
<proteinExistence type="predicted"/>
<feature type="transmembrane region" description="Helical" evidence="1">
    <location>
        <begin position="20"/>
        <end position="40"/>
    </location>
</feature>
<sequence>MSAVAATARVAADWPQGTAWWLMALAAALFALAAVAGWLWGARCASRAHLAARADRNGRALLELADEIEQHLWQQRAGGAAVWVQAHWPRLCRQVALDHLECINRLMIEDSMRR</sequence>
<dbReference type="AlphaFoldDB" id="A0AAU9AP15"/>
<dbReference type="KEGG" id="lem:LEN_2826"/>
<dbReference type="Proteomes" id="UP000218824">
    <property type="component" value="Chromosome"/>
</dbReference>
<gene>
    <name evidence="2" type="ORF">LEN_2826</name>
</gene>
<dbReference type="RefSeq" id="WP_096378802.1">
    <property type="nucleotide sequence ID" value="NZ_AP014940.1"/>
</dbReference>
<accession>A0AAU9AP15</accession>